<proteinExistence type="predicted"/>
<reference evidence="2 3" key="1">
    <citation type="journal article" date="2020" name="Cell">
        <title>Large-Scale Comparative Analyses of Tick Genomes Elucidate Their Genetic Diversity and Vector Capacities.</title>
        <authorList>
            <consortium name="Tick Genome and Microbiome Consortium (TIGMIC)"/>
            <person name="Jia N."/>
            <person name="Wang J."/>
            <person name="Shi W."/>
            <person name="Du L."/>
            <person name="Sun Y."/>
            <person name="Zhan W."/>
            <person name="Jiang J.F."/>
            <person name="Wang Q."/>
            <person name="Zhang B."/>
            <person name="Ji P."/>
            <person name="Bell-Sakyi L."/>
            <person name="Cui X.M."/>
            <person name="Yuan T.T."/>
            <person name="Jiang B.G."/>
            <person name="Yang W.F."/>
            <person name="Lam T.T."/>
            <person name="Chang Q.C."/>
            <person name="Ding S.J."/>
            <person name="Wang X.J."/>
            <person name="Zhu J.G."/>
            <person name="Ruan X.D."/>
            <person name="Zhao L."/>
            <person name="Wei J.T."/>
            <person name="Ye R.Z."/>
            <person name="Que T.C."/>
            <person name="Du C.H."/>
            <person name="Zhou Y.H."/>
            <person name="Cheng J.X."/>
            <person name="Dai P.F."/>
            <person name="Guo W.B."/>
            <person name="Han X.H."/>
            <person name="Huang E.J."/>
            <person name="Li L.F."/>
            <person name="Wei W."/>
            <person name="Gao Y.C."/>
            <person name="Liu J.Z."/>
            <person name="Shao H.Z."/>
            <person name="Wang X."/>
            <person name="Wang C.C."/>
            <person name="Yang T.C."/>
            <person name="Huo Q.B."/>
            <person name="Li W."/>
            <person name="Chen H.Y."/>
            <person name="Chen S.E."/>
            <person name="Zhou L.G."/>
            <person name="Ni X.B."/>
            <person name="Tian J.H."/>
            <person name="Sheng Y."/>
            <person name="Liu T."/>
            <person name="Pan Y.S."/>
            <person name="Xia L.Y."/>
            <person name="Li J."/>
            <person name="Zhao F."/>
            <person name="Cao W.C."/>
        </authorList>
    </citation>
    <scope>NUCLEOTIDE SEQUENCE [LARGE SCALE GENOMIC DNA]</scope>
    <source>
        <strain evidence="2">HaeL-2018</strain>
    </source>
</reference>
<evidence type="ECO:0000256" key="1">
    <source>
        <dbReference type="SAM" id="MobiDB-lite"/>
    </source>
</evidence>
<dbReference type="AlphaFoldDB" id="A0A9J6FVT9"/>
<sequence>MPEIQLLMLGFAFPSPSAPRAVPLWRDHRWSANKRIRHFRMMIAATEGRGMGPPPRGFGLMPRVMPNGACGIDARSWAPHPRTSPQFLLRLLNVPSNTRPLPFRPPQPRRGSMYSSSAVGPRTVSATPSAVVPRPSPDVNGVRDVVLGDLMIPPSPKATRAIVVLVAACFPPVAEAIQSRQQFRAQLATLRGPCATLAVPAVHDFCAAFDYGGGAGGLHNAGSVSSVKPRSVRLFPVIASSERCVELQTPAHSGSERSKRPAWPIRKRIPPGAREWHPCIFDPNVCRNLSESERPKTTVTVGFYTQGLVFVDWGILLVPGKTSADKLRSLCSASSGSVPAERRRRLSVETQDELPLVPQRVSPRKSSESHGGVAGSLCPGRPVRISEGRGTMERWSIAWVGGGCKGGAARTPSRTRPTAARARFSELAVRRRRLCVLLNRVGWAIRLRPMGAAYTIRARYHRSAKSCEMGSRGRVCATEKVNRANSHHDSAAASSGPLLGDFRGLGV</sequence>
<organism evidence="2 3">
    <name type="scientific">Haemaphysalis longicornis</name>
    <name type="common">Bush tick</name>
    <dbReference type="NCBI Taxonomy" id="44386"/>
    <lineage>
        <taxon>Eukaryota</taxon>
        <taxon>Metazoa</taxon>
        <taxon>Ecdysozoa</taxon>
        <taxon>Arthropoda</taxon>
        <taxon>Chelicerata</taxon>
        <taxon>Arachnida</taxon>
        <taxon>Acari</taxon>
        <taxon>Parasitiformes</taxon>
        <taxon>Ixodida</taxon>
        <taxon>Ixodoidea</taxon>
        <taxon>Ixodidae</taxon>
        <taxon>Haemaphysalinae</taxon>
        <taxon>Haemaphysalis</taxon>
    </lineage>
</organism>
<evidence type="ECO:0000313" key="3">
    <source>
        <dbReference type="Proteomes" id="UP000821853"/>
    </source>
</evidence>
<protein>
    <submittedName>
        <fullName evidence="2">Uncharacterized protein</fullName>
    </submittedName>
</protein>
<feature type="region of interest" description="Disordered" evidence="1">
    <location>
        <begin position="99"/>
        <end position="135"/>
    </location>
</feature>
<feature type="compositionally biased region" description="Polar residues" evidence="1">
    <location>
        <begin position="113"/>
        <end position="128"/>
    </location>
</feature>
<dbReference type="VEuPathDB" id="VectorBase:HLOH_047102"/>
<dbReference type="EMBL" id="JABSTR010000005">
    <property type="protein sequence ID" value="KAH9370262.1"/>
    <property type="molecule type" value="Genomic_DNA"/>
</dbReference>
<gene>
    <name evidence="2" type="ORF">HPB48_007401</name>
</gene>
<accession>A0A9J6FVT9</accession>
<evidence type="ECO:0000313" key="2">
    <source>
        <dbReference type="EMBL" id="KAH9370262.1"/>
    </source>
</evidence>
<dbReference type="Proteomes" id="UP000821853">
    <property type="component" value="Chromosome 3"/>
</dbReference>
<keyword evidence="3" id="KW-1185">Reference proteome</keyword>
<comment type="caution">
    <text evidence="2">The sequence shown here is derived from an EMBL/GenBank/DDBJ whole genome shotgun (WGS) entry which is preliminary data.</text>
</comment>
<name>A0A9J6FVT9_HAELO</name>